<comment type="caution">
    <text evidence="3">The sequence shown here is derived from an EMBL/GenBank/DDBJ whole genome shotgun (WGS) entry which is preliminary data.</text>
</comment>
<dbReference type="GeneID" id="4684674"/>
<sequence length="120" mass="13563">MIRFFIKSVFFLLFVFVIISFFVKKPNNDNSSSQIATNITTSDAATALKEAINDLRKFCERNIQTCETGKSFLGSIGERARNGAKTAYEYLDRTFGDNDTIQSKNIDPKENSLSTIKEMN</sequence>
<proteinExistence type="predicted"/>
<organism evidence="3 4">
    <name type="scientific">Bartonella bacilliformis INS</name>
    <dbReference type="NCBI Taxonomy" id="1206782"/>
    <lineage>
        <taxon>Bacteria</taxon>
        <taxon>Pseudomonadati</taxon>
        <taxon>Pseudomonadota</taxon>
        <taxon>Alphaproteobacteria</taxon>
        <taxon>Hyphomicrobiales</taxon>
        <taxon>Bartonellaceae</taxon>
        <taxon>Bartonella</taxon>
    </lineage>
</organism>
<evidence type="ECO:0000256" key="2">
    <source>
        <dbReference type="SAM" id="Phobius"/>
    </source>
</evidence>
<evidence type="ECO:0000256" key="1">
    <source>
        <dbReference type="SAM" id="MobiDB-lite"/>
    </source>
</evidence>
<dbReference type="EMBL" id="AMQK01000006">
    <property type="protein sequence ID" value="EKS44993.1"/>
    <property type="molecule type" value="Genomic_DNA"/>
</dbReference>
<dbReference type="InterPro" id="IPR035220">
    <property type="entry name" value="DUF5330"/>
</dbReference>
<accession>A0ABP2SND4</accession>
<evidence type="ECO:0008006" key="5">
    <source>
        <dbReference type="Google" id="ProtNLM"/>
    </source>
</evidence>
<feature type="transmembrane region" description="Helical" evidence="2">
    <location>
        <begin position="6"/>
        <end position="23"/>
    </location>
</feature>
<keyword evidence="2" id="KW-0472">Membrane</keyword>
<evidence type="ECO:0000313" key="3">
    <source>
        <dbReference type="EMBL" id="EKS44993.1"/>
    </source>
</evidence>
<dbReference type="Proteomes" id="UP000009359">
    <property type="component" value="Unassembled WGS sequence"/>
</dbReference>
<keyword evidence="4" id="KW-1185">Reference proteome</keyword>
<reference evidence="3 4" key="1">
    <citation type="journal article" date="2013" name="Genome Announc.">
        <title>Whole Genome Sequencing and Comparative Analysis of Bartonella bacilliformis Strain INS, the Causative Agent of Carrion's Disease.</title>
        <authorList>
            <person name="Tarazona D."/>
            <person name="Padilla C."/>
            <person name="Caceres O."/>
            <person name="Montenegro J.D."/>
            <person name="Bailon H."/>
            <person name="Ventura G."/>
            <person name="Mendoza G."/>
            <person name="Anaya E."/>
            <person name="Guio H."/>
        </authorList>
    </citation>
    <scope>NUCLEOTIDE SEQUENCE [LARGE SCALE GENOMIC DNA]</scope>
    <source>
        <strain evidence="3 4">INS</strain>
    </source>
</reference>
<feature type="region of interest" description="Disordered" evidence="1">
    <location>
        <begin position="101"/>
        <end position="120"/>
    </location>
</feature>
<name>A0ABP2SND4_BARBA</name>
<evidence type="ECO:0000313" key="4">
    <source>
        <dbReference type="Proteomes" id="UP000009359"/>
    </source>
</evidence>
<keyword evidence="2" id="KW-1133">Transmembrane helix</keyword>
<dbReference type="RefSeq" id="WP_005766455.1">
    <property type="nucleotide sequence ID" value="NZ_AMQK01000006.1"/>
</dbReference>
<dbReference type="Pfam" id="PF17264">
    <property type="entry name" value="DUF5330"/>
    <property type="match status" value="1"/>
</dbReference>
<keyword evidence="2" id="KW-0812">Transmembrane</keyword>
<protein>
    <recommendedName>
        <fullName evidence="5">Lipoprotein</fullName>
    </recommendedName>
</protein>
<gene>
    <name evidence="3" type="ORF">BbINS_01974</name>
</gene>